<organism evidence="1">
    <name type="scientific">Brassica napus</name>
    <name type="common">Rape</name>
    <dbReference type="NCBI Taxonomy" id="3708"/>
    <lineage>
        <taxon>Eukaryota</taxon>
        <taxon>Viridiplantae</taxon>
        <taxon>Streptophyta</taxon>
        <taxon>Embryophyta</taxon>
        <taxon>Tracheophyta</taxon>
        <taxon>Spermatophyta</taxon>
        <taxon>Magnoliopsida</taxon>
        <taxon>eudicotyledons</taxon>
        <taxon>Gunneridae</taxon>
        <taxon>Pentapetalae</taxon>
        <taxon>rosids</taxon>
        <taxon>malvids</taxon>
        <taxon>Brassicales</taxon>
        <taxon>Brassicaceae</taxon>
        <taxon>Brassiceae</taxon>
        <taxon>Brassica</taxon>
    </lineage>
</organism>
<accession>A0A816I068</accession>
<protein>
    <submittedName>
        <fullName evidence="1">(rape) hypothetical protein</fullName>
    </submittedName>
</protein>
<evidence type="ECO:0000313" key="1">
    <source>
        <dbReference type="EMBL" id="CAF1697385.1"/>
    </source>
</evidence>
<dbReference type="EMBL" id="HG994367">
    <property type="protein sequence ID" value="CAF1697385.1"/>
    <property type="molecule type" value="Genomic_DNA"/>
</dbReference>
<sequence>MMDGVTCVLINLKIITSQLLFPTYFLQKELIMFDSNDLLTL</sequence>
<dbReference type="AlphaFoldDB" id="A0A816I068"/>
<proteinExistence type="predicted"/>
<name>A0A816I068_BRANA</name>
<dbReference type="Proteomes" id="UP001295469">
    <property type="component" value="Chromosome C03"/>
</dbReference>
<gene>
    <name evidence="1" type="ORF">DARMORV10_C03P07440.1</name>
</gene>
<reference evidence="1" key="1">
    <citation type="submission" date="2021-01" db="EMBL/GenBank/DDBJ databases">
        <authorList>
            <consortium name="Genoscope - CEA"/>
            <person name="William W."/>
        </authorList>
    </citation>
    <scope>NUCLEOTIDE SEQUENCE</scope>
</reference>